<dbReference type="RefSeq" id="WP_023173128.1">
    <property type="nucleotide sequence ID" value="NC_022600.1"/>
</dbReference>
<keyword evidence="3" id="KW-1185">Reference proteome</keyword>
<feature type="transmembrane region" description="Helical" evidence="1">
    <location>
        <begin position="20"/>
        <end position="37"/>
    </location>
</feature>
<dbReference type="EMBL" id="CP003587">
    <property type="protein sequence ID" value="AGY58005.1"/>
    <property type="molecule type" value="Genomic_DNA"/>
</dbReference>
<dbReference type="Proteomes" id="UP000017396">
    <property type="component" value="Chromosome"/>
</dbReference>
<reference evidence="2 3" key="1">
    <citation type="journal article" date="2013" name="PLoS ONE">
        <title>Cultivation and Complete Genome Sequencing of Gloeobacter kilaueensis sp. nov., from a Lava Cave in Kilauea Caldera, Hawai'i.</title>
        <authorList>
            <person name="Saw J.H."/>
            <person name="Schatz M."/>
            <person name="Brown M.V."/>
            <person name="Kunkel D.D."/>
            <person name="Foster J.S."/>
            <person name="Shick H."/>
            <person name="Christensen S."/>
            <person name="Hou S."/>
            <person name="Wan X."/>
            <person name="Donachie S.P."/>
        </authorList>
    </citation>
    <scope>NUCLEOTIDE SEQUENCE [LARGE SCALE GENOMIC DNA]</scope>
    <source>
        <strain evidence="3">JS</strain>
    </source>
</reference>
<evidence type="ECO:0000313" key="2">
    <source>
        <dbReference type="EMBL" id="AGY58005.1"/>
    </source>
</evidence>
<name>U5QK11_GLOK1</name>
<sequence>MLRRVPRTVEEPVRIGPFDATDWLIILLALLLPRLFYRWTYNVYLLGMSLQSLLFWIFLATGYVILQFFKWGKPRGYLWASVLYAFRPNRYK</sequence>
<gene>
    <name evidence="2" type="ORF">GKIL_1759</name>
</gene>
<proteinExistence type="predicted"/>
<evidence type="ECO:0000256" key="1">
    <source>
        <dbReference type="SAM" id="Phobius"/>
    </source>
</evidence>
<dbReference type="HOGENOM" id="CLU_2409116_0_0_3"/>
<keyword evidence="1" id="KW-0472">Membrane</keyword>
<organism evidence="2 3">
    <name type="scientific">Gloeobacter kilaueensis (strain ATCC BAA-2537 / CCAP 1431/1 / ULC 316 / JS1)</name>
    <dbReference type="NCBI Taxonomy" id="1183438"/>
    <lineage>
        <taxon>Bacteria</taxon>
        <taxon>Bacillati</taxon>
        <taxon>Cyanobacteriota</taxon>
        <taxon>Cyanophyceae</taxon>
        <taxon>Gloeobacterales</taxon>
        <taxon>Gloeobacteraceae</taxon>
        <taxon>Gloeobacter</taxon>
    </lineage>
</organism>
<feature type="transmembrane region" description="Helical" evidence="1">
    <location>
        <begin position="43"/>
        <end position="66"/>
    </location>
</feature>
<accession>U5QK11</accession>
<dbReference type="KEGG" id="glj:GKIL_1759"/>
<keyword evidence="1" id="KW-0812">Transmembrane</keyword>
<keyword evidence="1" id="KW-1133">Transmembrane helix</keyword>
<evidence type="ECO:0000313" key="3">
    <source>
        <dbReference type="Proteomes" id="UP000017396"/>
    </source>
</evidence>
<dbReference type="STRING" id="1183438.GKIL_1759"/>
<protein>
    <submittedName>
        <fullName evidence="2">Uncharacterized protein</fullName>
    </submittedName>
</protein>
<dbReference type="AlphaFoldDB" id="U5QK11"/>